<gene>
    <name evidence="1" type="ORF">EB796_005119</name>
</gene>
<evidence type="ECO:0000313" key="1">
    <source>
        <dbReference type="EMBL" id="KAF6036585.1"/>
    </source>
</evidence>
<proteinExistence type="predicted"/>
<evidence type="ECO:0000313" key="2">
    <source>
        <dbReference type="Proteomes" id="UP000593567"/>
    </source>
</evidence>
<dbReference type="EMBL" id="VXIV02000700">
    <property type="protein sequence ID" value="KAF6036585.1"/>
    <property type="molecule type" value="Genomic_DNA"/>
</dbReference>
<organism evidence="1 2">
    <name type="scientific">Bugula neritina</name>
    <name type="common">Brown bryozoan</name>
    <name type="synonym">Sertularia neritina</name>
    <dbReference type="NCBI Taxonomy" id="10212"/>
    <lineage>
        <taxon>Eukaryota</taxon>
        <taxon>Metazoa</taxon>
        <taxon>Spiralia</taxon>
        <taxon>Lophotrochozoa</taxon>
        <taxon>Bryozoa</taxon>
        <taxon>Gymnolaemata</taxon>
        <taxon>Cheilostomatida</taxon>
        <taxon>Flustrina</taxon>
        <taxon>Buguloidea</taxon>
        <taxon>Bugulidae</taxon>
        <taxon>Bugula</taxon>
    </lineage>
</organism>
<dbReference type="Proteomes" id="UP000593567">
    <property type="component" value="Unassembled WGS sequence"/>
</dbReference>
<keyword evidence="2" id="KW-1185">Reference proteome</keyword>
<dbReference type="AlphaFoldDB" id="A0A7J7KED3"/>
<protein>
    <submittedName>
        <fullName evidence="1">Uncharacterized protein</fullName>
    </submittedName>
</protein>
<name>A0A7J7KED3_BUGNE</name>
<comment type="caution">
    <text evidence="1">The sequence shown here is derived from an EMBL/GenBank/DDBJ whole genome shotgun (WGS) entry which is preliminary data.</text>
</comment>
<dbReference type="OrthoDB" id="10470463at2759"/>
<sequence>MSKKSSARTFGPLSMGFPDPLKTLPNMSSLTGVLKMSPFKVALFFLTTAVQYLLNVMTTPTVNTHS</sequence>
<accession>A0A7J7KED3</accession>
<reference evidence="1" key="1">
    <citation type="submission" date="2020-06" db="EMBL/GenBank/DDBJ databases">
        <title>Draft genome of Bugula neritina, a colonial animal packing powerful symbionts and potential medicines.</title>
        <authorList>
            <person name="Rayko M."/>
        </authorList>
    </citation>
    <scope>NUCLEOTIDE SEQUENCE [LARGE SCALE GENOMIC DNA]</scope>
    <source>
        <strain evidence="1">Kwan_BN1</strain>
    </source>
</reference>